<evidence type="ECO:0000313" key="2">
    <source>
        <dbReference type="EMBL" id="KAF7371614.1"/>
    </source>
</evidence>
<proteinExistence type="predicted"/>
<feature type="domain" description="CxC6 like cysteine cluster associated with KDZ" evidence="1">
    <location>
        <begin position="1"/>
        <end position="66"/>
    </location>
</feature>
<accession>A0A8H6Z6Q9</accession>
<sequence>MDGKSLKHRKCAVDSCNEPLYNFKNGRFCEGHLDLGQKCGIVPCGRDIHSPDALTCDDDSHITWHKQWEERFQRLSFPGVQRVIRRQAEGENSDQPRGPSLQVQLQALGDMPGEKVVHTFKAKSIHCLQTVQWACGVPIGWGKCYRSESTPQVLSFINKIWAGFPGARPAFMVYDKACELLRHIGTQDISDPWITTTKFIVDAWHYINHRSADILCRTRCNPAPRDGSQPDLVLTEVDDDGVVHQTRAFNTETAEQLNSWLNGFESQLRQMTDVNYDFFVHVLMLIYGETVEKRVVSKGRQLTQEFWDEVHGINVDA</sequence>
<dbReference type="InterPro" id="IPR040898">
    <property type="entry name" value="CxC6"/>
</dbReference>
<organism evidence="2 3">
    <name type="scientific">Mycena venus</name>
    <dbReference type="NCBI Taxonomy" id="2733690"/>
    <lineage>
        <taxon>Eukaryota</taxon>
        <taxon>Fungi</taxon>
        <taxon>Dikarya</taxon>
        <taxon>Basidiomycota</taxon>
        <taxon>Agaricomycotina</taxon>
        <taxon>Agaricomycetes</taxon>
        <taxon>Agaricomycetidae</taxon>
        <taxon>Agaricales</taxon>
        <taxon>Marasmiineae</taxon>
        <taxon>Mycenaceae</taxon>
        <taxon>Mycena</taxon>
    </lineage>
</organism>
<dbReference type="Proteomes" id="UP000620124">
    <property type="component" value="Unassembled WGS sequence"/>
</dbReference>
<dbReference type="EMBL" id="JACAZI010000001">
    <property type="protein sequence ID" value="KAF7371614.1"/>
    <property type="molecule type" value="Genomic_DNA"/>
</dbReference>
<comment type="caution">
    <text evidence="2">The sequence shown here is derived from an EMBL/GenBank/DDBJ whole genome shotgun (WGS) entry which is preliminary data.</text>
</comment>
<protein>
    <recommendedName>
        <fullName evidence="1">CxC6 like cysteine cluster associated with KDZ domain-containing protein</fullName>
    </recommendedName>
</protein>
<name>A0A8H6Z6Q9_9AGAR</name>
<keyword evidence="3" id="KW-1185">Reference proteome</keyword>
<dbReference type="AlphaFoldDB" id="A0A8H6Z6Q9"/>
<evidence type="ECO:0000313" key="3">
    <source>
        <dbReference type="Proteomes" id="UP000620124"/>
    </source>
</evidence>
<reference evidence="2" key="1">
    <citation type="submission" date="2020-05" db="EMBL/GenBank/DDBJ databases">
        <title>Mycena genomes resolve the evolution of fungal bioluminescence.</title>
        <authorList>
            <person name="Tsai I.J."/>
        </authorList>
    </citation>
    <scope>NUCLEOTIDE SEQUENCE</scope>
    <source>
        <strain evidence="2">CCC161011</strain>
    </source>
</reference>
<gene>
    <name evidence="2" type="ORF">MVEN_00016900</name>
</gene>
<dbReference type="Pfam" id="PF18721">
    <property type="entry name" value="CxC6"/>
    <property type="match status" value="1"/>
</dbReference>
<dbReference type="OrthoDB" id="2527272at2759"/>
<evidence type="ECO:0000259" key="1">
    <source>
        <dbReference type="Pfam" id="PF18721"/>
    </source>
</evidence>